<dbReference type="EMBL" id="PFWF01000020">
    <property type="protein sequence ID" value="PJA64844.1"/>
    <property type="molecule type" value="Genomic_DNA"/>
</dbReference>
<keyword evidence="2 5" id="KW-0812">Transmembrane</keyword>
<reference evidence="8" key="1">
    <citation type="submission" date="2017-09" db="EMBL/GenBank/DDBJ databases">
        <title>Depth-based differentiation of microbial function through sediment-hosted aquifers and enrichment of novel symbionts in the deep terrestrial subsurface.</title>
        <authorList>
            <person name="Probst A.J."/>
            <person name="Ladd B."/>
            <person name="Jarett J.K."/>
            <person name="Geller-Mcgrath D.E."/>
            <person name="Sieber C.M.K."/>
            <person name="Emerson J.B."/>
            <person name="Anantharaman K."/>
            <person name="Thomas B.C."/>
            <person name="Malmstrom R."/>
            <person name="Stieglmeier M."/>
            <person name="Klingl A."/>
            <person name="Woyke T."/>
            <person name="Ryan C.M."/>
            <person name="Banfield J.F."/>
        </authorList>
    </citation>
    <scope>NUCLEOTIDE SEQUENCE [LARGE SCALE GENOMIC DNA]</scope>
</reference>
<feature type="transmembrane region" description="Helical" evidence="5">
    <location>
        <begin position="201"/>
        <end position="219"/>
    </location>
</feature>
<evidence type="ECO:0000256" key="5">
    <source>
        <dbReference type="SAM" id="Phobius"/>
    </source>
</evidence>
<evidence type="ECO:0000313" key="8">
    <source>
        <dbReference type="Proteomes" id="UP000230434"/>
    </source>
</evidence>
<name>A0A2M7YPF6_9BACT</name>
<evidence type="ECO:0000256" key="2">
    <source>
        <dbReference type="ARBA" id="ARBA00022692"/>
    </source>
</evidence>
<dbReference type="AlphaFoldDB" id="A0A2M7YPF6"/>
<feature type="transmembrane region" description="Helical" evidence="5">
    <location>
        <begin position="130"/>
        <end position="151"/>
    </location>
</feature>
<sequence>MTLRLRAATRHSAQGINLMELVLSKTDNRILWLVKILLGLCLVTPIFVTSSLLFPYTSIKAFSFRIIVEIAAVFYFYLVLKKSPLITPPFTKGGLGGILTLAVLAFLLTTFLSAIFGVDSYLSFWGNLERMLGFFGILHFAAFFLMLAGIFKTEKSWFNLLKISVAVSSLISLLAILQRFTSLGLIMPQTGRVFGTIGNPAFLASYLIFNIFFVGYLLIIQLQSSKNPSTSAALGGLRSGNKGKNGLLPERSGAKSKALITAYCLLLIVNCIALLLTQTRGAILGLAAGAMLCLILFALFYPAKNYRKYFLPVLILILIFGGFIFAFRNSAFVKSNPDLNRIASVSIKDVTAQNRLILWQKAWSAWQERPILGWGQENYETALNKYFDAQLLPYEAWYDRAHNFIFDYGVAGGWLGLIAFLSLVGIATFYLKKISQRDFSNSQKLKENKWKNKQSEETSTGINFRILILSILFSGMILAYLVQNLFVFDTFVSYLVLFFVLALINFYYIASTQEKSEESKIKTPSLNLGKKILLTGLAIIVIFSIYFLNIKPISASFLANQILSLNSQNYNQAEPLLKEALDLKTFASDEIVYQTALDYLDKIQSAPQLTENENFYKLVSSYLTQTINRSPAQARNYVALAWLNLYFSSQNPERINSAIAQGEKIKALAPIKKDAYLILVAAYSLNNEKQKAENEIVQAKQIDAALGKQVEEYYNNIP</sequence>
<comment type="caution">
    <text evidence="7">The sequence shown here is derived from an EMBL/GenBank/DDBJ whole genome shotgun (WGS) entry which is preliminary data.</text>
</comment>
<feature type="transmembrane region" description="Helical" evidence="5">
    <location>
        <begin position="531"/>
        <end position="548"/>
    </location>
</feature>
<evidence type="ECO:0000256" key="4">
    <source>
        <dbReference type="ARBA" id="ARBA00023136"/>
    </source>
</evidence>
<feature type="transmembrane region" description="Helical" evidence="5">
    <location>
        <begin position="62"/>
        <end position="80"/>
    </location>
</feature>
<feature type="transmembrane region" description="Helical" evidence="5">
    <location>
        <begin position="163"/>
        <end position="181"/>
    </location>
</feature>
<keyword evidence="3 5" id="KW-1133">Transmembrane helix</keyword>
<evidence type="ECO:0000256" key="1">
    <source>
        <dbReference type="ARBA" id="ARBA00004141"/>
    </source>
</evidence>
<feature type="transmembrane region" description="Helical" evidence="5">
    <location>
        <begin position="258"/>
        <end position="276"/>
    </location>
</feature>
<protein>
    <recommendedName>
        <fullName evidence="6">O-antigen ligase-related domain-containing protein</fullName>
    </recommendedName>
</protein>
<dbReference type="InterPro" id="IPR051533">
    <property type="entry name" value="WaaL-like"/>
</dbReference>
<keyword evidence="4 5" id="KW-0472">Membrane</keyword>
<dbReference type="Proteomes" id="UP000230434">
    <property type="component" value="Unassembled WGS sequence"/>
</dbReference>
<accession>A0A2M7YPF6</accession>
<feature type="transmembrane region" description="Helical" evidence="5">
    <location>
        <begin position="462"/>
        <end position="485"/>
    </location>
</feature>
<feature type="domain" description="O-antigen ligase-related" evidence="6">
    <location>
        <begin position="266"/>
        <end position="421"/>
    </location>
</feature>
<feature type="transmembrane region" description="Helical" evidence="5">
    <location>
        <begin position="30"/>
        <end position="56"/>
    </location>
</feature>
<evidence type="ECO:0000256" key="3">
    <source>
        <dbReference type="ARBA" id="ARBA00022989"/>
    </source>
</evidence>
<feature type="transmembrane region" description="Helical" evidence="5">
    <location>
        <begin position="408"/>
        <end position="431"/>
    </location>
</feature>
<gene>
    <name evidence="7" type="ORF">CO159_00900</name>
</gene>
<dbReference type="PANTHER" id="PTHR37422:SF13">
    <property type="entry name" value="LIPOPOLYSACCHARIDE BIOSYNTHESIS PROTEIN PA4999-RELATED"/>
    <property type="match status" value="1"/>
</dbReference>
<evidence type="ECO:0000313" key="7">
    <source>
        <dbReference type="EMBL" id="PJA64844.1"/>
    </source>
</evidence>
<dbReference type="Pfam" id="PF04932">
    <property type="entry name" value="Wzy_C"/>
    <property type="match status" value="1"/>
</dbReference>
<evidence type="ECO:0000259" key="6">
    <source>
        <dbReference type="Pfam" id="PF04932"/>
    </source>
</evidence>
<feature type="transmembrane region" description="Helical" evidence="5">
    <location>
        <begin position="282"/>
        <end position="302"/>
    </location>
</feature>
<feature type="transmembrane region" description="Helical" evidence="5">
    <location>
        <begin position="491"/>
        <end position="510"/>
    </location>
</feature>
<organism evidence="7 8">
    <name type="scientific">Candidatus Portnoybacteria bacterium CG_4_9_14_3_um_filter_40_10</name>
    <dbReference type="NCBI Taxonomy" id="1974804"/>
    <lineage>
        <taxon>Bacteria</taxon>
        <taxon>Candidatus Portnoyibacteriota</taxon>
    </lineage>
</organism>
<feature type="transmembrane region" description="Helical" evidence="5">
    <location>
        <begin position="309"/>
        <end position="327"/>
    </location>
</feature>
<feature type="transmembrane region" description="Helical" evidence="5">
    <location>
        <begin position="92"/>
        <end position="118"/>
    </location>
</feature>
<dbReference type="InterPro" id="IPR007016">
    <property type="entry name" value="O-antigen_ligase-rel_domated"/>
</dbReference>
<dbReference type="PANTHER" id="PTHR37422">
    <property type="entry name" value="TEICHURONIC ACID BIOSYNTHESIS PROTEIN TUAE"/>
    <property type="match status" value="1"/>
</dbReference>
<dbReference type="GO" id="GO:0016020">
    <property type="term" value="C:membrane"/>
    <property type="evidence" value="ECO:0007669"/>
    <property type="project" value="UniProtKB-SubCell"/>
</dbReference>
<comment type="subcellular location">
    <subcellularLocation>
        <location evidence="1">Membrane</location>
        <topology evidence="1">Multi-pass membrane protein</topology>
    </subcellularLocation>
</comment>
<proteinExistence type="predicted"/>